<keyword evidence="9" id="KW-0809">Transit peptide</keyword>
<keyword evidence="26" id="KW-1185">Reference proteome</keyword>
<comment type="catalytic activity">
    <reaction evidence="20">
        <text>hexadecanoyl-CoA + H2O = hexadecanoate + CoA + H(+)</text>
        <dbReference type="Rhea" id="RHEA:16645"/>
        <dbReference type="ChEBI" id="CHEBI:7896"/>
        <dbReference type="ChEBI" id="CHEBI:15377"/>
        <dbReference type="ChEBI" id="CHEBI:15378"/>
        <dbReference type="ChEBI" id="CHEBI:57287"/>
        <dbReference type="ChEBI" id="CHEBI:57379"/>
        <dbReference type="EC" id="3.1.2.2"/>
    </reaction>
    <physiologicalReaction direction="left-to-right" evidence="20">
        <dbReference type="Rhea" id="RHEA:16646"/>
    </physiologicalReaction>
</comment>
<dbReference type="PANTHER" id="PTHR12418:SF19">
    <property type="entry name" value="ACYL-COENZYME A THIOESTERASE THEM4"/>
    <property type="match status" value="1"/>
</dbReference>
<dbReference type="InterPro" id="IPR006683">
    <property type="entry name" value="Thioestr_dom"/>
</dbReference>
<dbReference type="GO" id="GO:0005737">
    <property type="term" value="C:cytoplasm"/>
    <property type="evidence" value="ECO:0007669"/>
    <property type="project" value="UniProtKB-SubCell"/>
</dbReference>
<evidence type="ECO:0000313" key="26">
    <source>
        <dbReference type="Proteomes" id="UP000428260"/>
    </source>
</evidence>
<keyword evidence="12" id="KW-0966">Cell projection</keyword>
<evidence type="ECO:0000256" key="23">
    <source>
        <dbReference type="ARBA" id="ARBA00048180"/>
    </source>
</evidence>
<comment type="catalytic activity">
    <reaction evidence="22">
        <text>dodecanoyl-CoA + H2O = dodecanoate + CoA + H(+)</text>
        <dbReference type="Rhea" id="RHEA:30135"/>
        <dbReference type="ChEBI" id="CHEBI:15377"/>
        <dbReference type="ChEBI" id="CHEBI:15378"/>
        <dbReference type="ChEBI" id="CHEBI:18262"/>
        <dbReference type="ChEBI" id="CHEBI:57287"/>
        <dbReference type="ChEBI" id="CHEBI:57375"/>
    </reaction>
    <physiologicalReaction direction="left-to-right" evidence="22">
        <dbReference type="Rhea" id="RHEA:30136"/>
    </physiologicalReaction>
</comment>
<evidence type="ECO:0000256" key="3">
    <source>
        <dbReference type="ARBA" id="ARBA00004632"/>
    </source>
</evidence>
<comment type="catalytic activity">
    <reaction evidence="19">
        <text>octanoyl-CoA + H2O = octanoate + CoA + H(+)</text>
        <dbReference type="Rhea" id="RHEA:30143"/>
        <dbReference type="ChEBI" id="CHEBI:15377"/>
        <dbReference type="ChEBI" id="CHEBI:15378"/>
        <dbReference type="ChEBI" id="CHEBI:25646"/>
        <dbReference type="ChEBI" id="CHEBI:57287"/>
        <dbReference type="ChEBI" id="CHEBI:57386"/>
    </reaction>
    <physiologicalReaction direction="left-to-right" evidence="19">
        <dbReference type="Rhea" id="RHEA:30144"/>
    </physiologicalReaction>
</comment>
<evidence type="ECO:0000256" key="11">
    <source>
        <dbReference type="ARBA" id="ARBA00023136"/>
    </source>
</evidence>
<evidence type="ECO:0000256" key="10">
    <source>
        <dbReference type="ARBA" id="ARBA00023098"/>
    </source>
</evidence>
<dbReference type="GO" id="GO:0006631">
    <property type="term" value="P:fatty acid metabolic process"/>
    <property type="evidence" value="ECO:0007669"/>
    <property type="project" value="UniProtKB-KW"/>
</dbReference>
<keyword evidence="7" id="KW-0378">Hydrolase</keyword>
<dbReference type="GO" id="GO:0016020">
    <property type="term" value="C:membrane"/>
    <property type="evidence" value="ECO:0007669"/>
    <property type="project" value="UniProtKB-SubCell"/>
</dbReference>
<dbReference type="SUPFAM" id="SSF54637">
    <property type="entry name" value="Thioesterase/thiol ester dehydrase-isomerase"/>
    <property type="match status" value="1"/>
</dbReference>
<gene>
    <name evidence="25" type="ORF">GM418_20020</name>
</gene>
<evidence type="ECO:0000256" key="22">
    <source>
        <dbReference type="ARBA" id="ARBA00048074"/>
    </source>
</evidence>
<organism evidence="25 26">
    <name type="scientific">Maribellus comscasis</name>
    <dbReference type="NCBI Taxonomy" id="2681766"/>
    <lineage>
        <taxon>Bacteria</taxon>
        <taxon>Pseudomonadati</taxon>
        <taxon>Bacteroidota</taxon>
        <taxon>Bacteroidia</taxon>
        <taxon>Marinilabiliales</taxon>
        <taxon>Prolixibacteraceae</taxon>
        <taxon>Maribellus</taxon>
    </lineage>
</organism>
<feature type="domain" description="Thioesterase" evidence="24">
    <location>
        <begin position="59"/>
        <end position="131"/>
    </location>
</feature>
<keyword evidence="5" id="KW-0963">Cytoplasm</keyword>
<evidence type="ECO:0000256" key="17">
    <source>
        <dbReference type="ARBA" id="ARBA00040123"/>
    </source>
</evidence>
<evidence type="ECO:0000259" key="24">
    <source>
        <dbReference type="Pfam" id="PF03061"/>
    </source>
</evidence>
<keyword evidence="10" id="KW-0443">Lipid metabolism</keyword>
<dbReference type="CDD" id="cd03443">
    <property type="entry name" value="PaaI_thioesterase"/>
    <property type="match status" value="1"/>
</dbReference>
<evidence type="ECO:0000256" key="4">
    <source>
        <dbReference type="ARBA" id="ARBA00022475"/>
    </source>
</evidence>
<comment type="similarity">
    <text evidence="15">Belongs to the THEM4/THEM5 thioesterase family.</text>
</comment>
<proteinExistence type="inferred from homology"/>
<reference evidence="25 26" key="1">
    <citation type="submission" date="2019-11" db="EMBL/GenBank/DDBJ databases">
        <authorList>
            <person name="Zheng R.K."/>
            <person name="Sun C.M."/>
        </authorList>
    </citation>
    <scope>NUCLEOTIDE SEQUENCE [LARGE SCALE GENOMIC DNA]</scope>
    <source>
        <strain evidence="25 26">WC007</strain>
    </source>
</reference>
<dbReference type="EC" id="3.1.2.2" evidence="16"/>
<keyword evidence="11" id="KW-0472">Membrane</keyword>
<protein>
    <recommendedName>
        <fullName evidence="17">Acyl-coenzyme A thioesterase THEM4</fullName>
        <ecNumber evidence="16">3.1.2.2</ecNumber>
    </recommendedName>
    <alternativeName>
        <fullName evidence="18">Thioesterase superfamily member 4</fullName>
    </alternativeName>
</protein>
<comment type="catalytic activity">
    <reaction evidence="13">
        <text>(5Z,8Z,11Z,14Z)-eicosatetraenoyl-CoA + H2O = (5Z,8Z,11Z,14Z)-eicosatetraenoate + CoA + H(+)</text>
        <dbReference type="Rhea" id="RHEA:40151"/>
        <dbReference type="ChEBI" id="CHEBI:15377"/>
        <dbReference type="ChEBI" id="CHEBI:15378"/>
        <dbReference type="ChEBI" id="CHEBI:32395"/>
        <dbReference type="ChEBI" id="CHEBI:57287"/>
        <dbReference type="ChEBI" id="CHEBI:57368"/>
    </reaction>
    <physiologicalReaction direction="left-to-right" evidence="13">
        <dbReference type="Rhea" id="RHEA:40152"/>
    </physiologicalReaction>
</comment>
<dbReference type="AlphaFoldDB" id="A0A6I6K795"/>
<evidence type="ECO:0000256" key="14">
    <source>
        <dbReference type="ARBA" id="ARBA00037002"/>
    </source>
</evidence>
<comment type="catalytic activity">
    <reaction evidence="21">
        <text>decanoyl-CoA + H2O = decanoate + CoA + H(+)</text>
        <dbReference type="Rhea" id="RHEA:40059"/>
        <dbReference type="ChEBI" id="CHEBI:15377"/>
        <dbReference type="ChEBI" id="CHEBI:15378"/>
        <dbReference type="ChEBI" id="CHEBI:27689"/>
        <dbReference type="ChEBI" id="CHEBI:57287"/>
        <dbReference type="ChEBI" id="CHEBI:61430"/>
    </reaction>
    <physiologicalReaction direction="left-to-right" evidence="21">
        <dbReference type="Rhea" id="RHEA:40060"/>
    </physiologicalReaction>
</comment>
<keyword evidence="8" id="KW-0276">Fatty acid metabolism</keyword>
<dbReference type="Pfam" id="PF03061">
    <property type="entry name" value="4HBT"/>
    <property type="match status" value="1"/>
</dbReference>
<evidence type="ECO:0000256" key="6">
    <source>
        <dbReference type="ARBA" id="ARBA00022703"/>
    </source>
</evidence>
<evidence type="ECO:0000256" key="13">
    <source>
        <dbReference type="ARBA" id="ARBA00035852"/>
    </source>
</evidence>
<evidence type="ECO:0000313" key="25">
    <source>
        <dbReference type="EMBL" id="QGY45874.1"/>
    </source>
</evidence>
<evidence type="ECO:0000256" key="8">
    <source>
        <dbReference type="ARBA" id="ARBA00022832"/>
    </source>
</evidence>
<comment type="subcellular location">
    <subcellularLocation>
        <location evidence="3">Cell projection</location>
        <location evidence="3">Ruffle membrane</location>
    </subcellularLocation>
    <subcellularLocation>
        <location evidence="2">Cytoplasm</location>
    </subcellularLocation>
    <subcellularLocation>
        <location evidence="1">Membrane</location>
        <topology evidence="1">Peripheral membrane protein</topology>
    </subcellularLocation>
</comment>
<sequence length="149" mass="16935">MKIPDEFQHLTPYNMNSYTDSFVSGKQQKYIELQYYRDENSLKFYARVLFHVETQGAPGIVHGGAIASVLDETMGAVSFLNKMPAVTASLTVNYHRPLPVEKTVYIITQVEKTEGRKIYIIGKMVDKNQRLFADSKGIFVKVPNERIGL</sequence>
<evidence type="ECO:0000256" key="18">
    <source>
        <dbReference type="ARBA" id="ARBA00043210"/>
    </source>
</evidence>
<dbReference type="EMBL" id="CP046401">
    <property type="protein sequence ID" value="QGY45874.1"/>
    <property type="molecule type" value="Genomic_DNA"/>
</dbReference>
<evidence type="ECO:0000256" key="1">
    <source>
        <dbReference type="ARBA" id="ARBA00004170"/>
    </source>
</evidence>
<evidence type="ECO:0000256" key="20">
    <source>
        <dbReference type="ARBA" id="ARBA00047734"/>
    </source>
</evidence>
<evidence type="ECO:0000256" key="19">
    <source>
        <dbReference type="ARBA" id="ARBA00047588"/>
    </source>
</evidence>
<dbReference type="InterPro" id="IPR029069">
    <property type="entry name" value="HotDog_dom_sf"/>
</dbReference>
<evidence type="ECO:0000256" key="9">
    <source>
        <dbReference type="ARBA" id="ARBA00022946"/>
    </source>
</evidence>
<dbReference type="KEGG" id="mcos:GM418_20020"/>
<comment type="catalytic activity">
    <reaction evidence="14">
        <text>(9Z)-octadecenoyl-CoA + H2O = (9Z)-octadecenoate + CoA + H(+)</text>
        <dbReference type="Rhea" id="RHEA:40139"/>
        <dbReference type="ChEBI" id="CHEBI:15377"/>
        <dbReference type="ChEBI" id="CHEBI:15378"/>
        <dbReference type="ChEBI" id="CHEBI:30823"/>
        <dbReference type="ChEBI" id="CHEBI:57287"/>
        <dbReference type="ChEBI" id="CHEBI:57387"/>
    </reaction>
    <physiologicalReaction direction="left-to-right" evidence="14">
        <dbReference type="Rhea" id="RHEA:40140"/>
    </physiologicalReaction>
</comment>
<keyword evidence="6" id="KW-0053">Apoptosis</keyword>
<evidence type="ECO:0000256" key="15">
    <source>
        <dbReference type="ARBA" id="ARBA00038456"/>
    </source>
</evidence>
<evidence type="ECO:0000256" key="16">
    <source>
        <dbReference type="ARBA" id="ARBA00038848"/>
    </source>
</evidence>
<evidence type="ECO:0000256" key="12">
    <source>
        <dbReference type="ARBA" id="ARBA00023273"/>
    </source>
</evidence>
<keyword evidence="4" id="KW-1003">Cell membrane</keyword>
<evidence type="ECO:0000256" key="7">
    <source>
        <dbReference type="ARBA" id="ARBA00022801"/>
    </source>
</evidence>
<dbReference type="Proteomes" id="UP000428260">
    <property type="component" value="Chromosome"/>
</dbReference>
<name>A0A6I6K795_9BACT</name>
<evidence type="ECO:0000256" key="2">
    <source>
        <dbReference type="ARBA" id="ARBA00004496"/>
    </source>
</evidence>
<dbReference type="GO" id="GO:0016790">
    <property type="term" value="F:thiolester hydrolase activity"/>
    <property type="evidence" value="ECO:0007669"/>
    <property type="project" value="UniProtKB-ARBA"/>
</dbReference>
<comment type="catalytic activity">
    <reaction evidence="23">
        <text>tetradecanoyl-CoA + H2O = tetradecanoate + CoA + H(+)</text>
        <dbReference type="Rhea" id="RHEA:40119"/>
        <dbReference type="ChEBI" id="CHEBI:15377"/>
        <dbReference type="ChEBI" id="CHEBI:15378"/>
        <dbReference type="ChEBI" id="CHEBI:30807"/>
        <dbReference type="ChEBI" id="CHEBI:57287"/>
        <dbReference type="ChEBI" id="CHEBI:57385"/>
    </reaction>
    <physiologicalReaction direction="left-to-right" evidence="23">
        <dbReference type="Rhea" id="RHEA:40120"/>
    </physiologicalReaction>
</comment>
<dbReference type="Gene3D" id="3.10.129.10">
    <property type="entry name" value="Hotdog Thioesterase"/>
    <property type="match status" value="1"/>
</dbReference>
<evidence type="ECO:0000256" key="5">
    <source>
        <dbReference type="ARBA" id="ARBA00022490"/>
    </source>
</evidence>
<dbReference type="RefSeq" id="WP_158869013.1">
    <property type="nucleotide sequence ID" value="NZ_CP046401.1"/>
</dbReference>
<accession>A0A6I6K795</accession>
<evidence type="ECO:0000256" key="21">
    <source>
        <dbReference type="ARBA" id="ARBA00047969"/>
    </source>
</evidence>
<dbReference type="PANTHER" id="PTHR12418">
    <property type="entry name" value="ACYL-COENZYME A THIOESTERASE THEM4"/>
    <property type="match status" value="1"/>
</dbReference>
<dbReference type="InterPro" id="IPR052365">
    <property type="entry name" value="THEM4/THEM5_acyl-CoA_thioest"/>
</dbReference>